<dbReference type="OrthoDB" id="48782at2759"/>
<organism evidence="13 14">
    <name type="scientific">Seminavis robusta</name>
    <dbReference type="NCBI Taxonomy" id="568900"/>
    <lineage>
        <taxon>Eukaryota</taxon>
        <taxon>Sar</taxon>
        <taxon>Stramenopiles</taxon>
        <taxon>Ochrophyta</taxon>
        <taxon>Bacillariophyta</taxon>
        <taxon>Bacillariophyceae</taxon>
        <taxon>Bacillariophycidae</taxon>
        <taxon>Naviculales</taxon>
        <taxon>Naviculaceae</taxon>
        <taxon>Seminavis</taxon>
    </lineage>
</organism>
<evidence type="ECO:0000259" key="12">
    <source>
        <dbReference type="PROSITE" id="PS50259"/>
    </source>
</evidence>
<feature type="transmembrane region" description="Helical" evidence="10">
    <location>
        <begin position="584"/>
        <end position="605"/>
    </location>
</feature>
<dbReference type="PANTHER" id="PTHR10519">
    <property type="entry name" value="GABA-B RECEPTOR"/>
    <property type="match status" value="1"/>
</dbReference>
<evidence type="ECO:0000256" key="10">
    <source>
        <dbReference type="SAM" id="Phobius"/>
    </source>
</evidence>
<evidence type="ECO:0000313" key="13">
    <source>
        <dbReference type="EMBL" id="CAB9521351.1"/>
    </source>
</evidence>
<keyword evidence="14" id="KW-1185">Reference proteome</keyword>
<sequence length="933" mass="103253">MAVSIEASIPVYPSRMAKVILWLLIAVGCLGTATFAQEEEEAVVSLLRPDGACAVANMFPYTIGHGRWPPTAFQQLSFSWAASAQMAMDHFNARDTSVIPELQTLAPSNGECSVYFSPPTVLDSAQEGPTAVKALWTATTSTIQQQQQPQQHTSNDTLASSYCAVLGPMDPRATEEVAAITTALGLPHLFYYTESNRFWNTGLDGNTVGMPLSPHSRAHIMLQWLTEHQREYLAVLHYPKDGSSDLAEELFSVANNPDEYYHKEIIVQNFLRVLGPGQVPILLNQVQESAITTILLNFDNPRAILSLANGLADAGMLTDKYLYIMSPDAIPTDQRLQDVYGHDNYPAGSNVDRLLSYSIVFDVIDPFRVDDQDNFLQAWNELDSDMVHRINAQNPLSPTSPSYFEAPTDYFQTQTPNHHSSYIYDAVMMLGIAACQLQMQNATLDLQTMIPHIHNMSSFQSASGRISPFPYDTAYRNPNTDFEVGLYNILPATTALGNRTYTASLVSIWSDGAWNDVPNVSLLYRDGTTTPPPSLSYMDNNYLSTSVRAIGFSVMALTWFIVIGAMVAIVSLRFTNTIQRAQPFFLLLLCMGSLLTSFAIFTLSWDENTGATQAQLDLACGTTPWAFFLGQIITFMALFSALWRLDRVLQFRRRNKVSVRQVLGPLLVLLGMTLILLTLWTVLDPWTWQREWIRRVPAETYGACTCDNVWAFFGPLMALIVVSEALAAFFAWRTSDVPEDFSDSRTVVLAICFHVQSWLIGVPILGVLQDSSANATYLARVLVIWIFAISSVLVVVGPRIYRAQFVEGREGVVGRSRIRSSMSASANDRNSARVHISGINVPSGPLGVRREEDSSTMSPPLPTVPRGARRDPTSSICSTNPDPSANAFEPIAEEEEDEPVSKALTKETVDASELMQTECGKEEGDDRDEFACE</sequence>
<dbReference type="InterPro" id="IPR002455">
    <property type="entry name" value="GPCR3_GABA-B"/>
</dbReference>
<feature type="transmembrane region" description="Helical" evidence="10">
    <location>
        <begin position="549"/>
        <end position="572"/>
    </location>
</feature>
<keyword evidence="8" id="KW-0807">Transducer</keyword>
<evidence type="ECO:0000256" key="8">
    <source>
        <dbReference type="ARBA" id="ARBA00023224"/>
    </source>
</evidence>
<protein>
    <submittedName>
        <fullName evidence="13">Gamma-aminobutyric acid (GABA) B receptor</fullName>
    </submittedName>
</protein>
<feature type="region of interest" description="Disordered" evidence="9">
    <location>
        <begin position="844"/>
        <end position="933"/>
    </location>
</feature>
<dbReference type="EMBL" id="CAICTM010001185">
    <property type="protein sequence ID" value="CAB9521351.1"/>
    <property type="molecule type" value="Genomic_DNA"/>
</dbReference>
<evidence type="ECO:0000256" key="4">
    <source>
        <dbReference type="ARBA" id="ARBA00023040"/>
    </source>
</evidence>
<dbReference type="Gene3D" id="3.40.50.2300">
    <property type="match status" value="2"/>
</dbReference>
<keyword evidence="6 13" id="KW-0675">Receptor</keyword>
<keyword evidence="4" id="KW-0297">G-protein coupled receptor</keyword>
<feature type="transmembrane region" description="Helical" evidence="10">
    <location>
        <begin position="744"/>
        <end position="765"/>
    </location>
</feature>
<dbReference type="InterPro" id="IPR017978">
    <property type="entry name" value="GPCR_3_C"/>
</dbReference>
<evidence type="ECO:0000256" key="3">
    <source>
        <dbReference type="ARBA" id="ARBA00022989"/>
    </source>
</evidence>
<feature type="transmembrane region" description="Helical" evidence="10">
    <location>
        <begin position="709"/>
        <end position="732"/>
    </location>
</feature>
<dbReference type="GO" id="GO:0004965">
    <property type="term" value="F:G protein-coupled GABA receptor activity"/>
    <property type="evidence" value="ECO:0007669"/>
    <property type="project" value="InterPro"/>
</dbReference>
<dbReference type="AlphaFoldDB" id="A0A9N8HPK4"/>
<feature type="transmembrane region" description="Helical" evidence="10">
    <location>
        <begin position="663"/>
        <end position="683"/>
    </location>
</feature>
<dbReference type="GO" id="GO:0038039">
    <property type="term" value="C:G protein-coupled receptor heterodimeric complex"/>
    <property type="evidence" value="ECO:0007669"/>
    <property type="project" value="TreeGrafter"/>
</dbReference>
<evidence type="ECO:0000256" key="9">
    <source>
        <dbReference type="SAM" id="MobiDB-lite"/>
    </source>
</evidence>
<feature type="transmembrane region" description="Helical" evidence="10">
    <location>
        <begin position="625"/>
        <end position="643"/>
    </location>
</feature>
<name>A0A9N8HPK4_9STRA</name>
<dbReference type="InterPro" id="IPR028082">
    <property type="entry name" value="Peripla_BP_I"/>
</dbReference>
<gene>
    <name evidence="13" type="ORF">SEMRO_1187_G250480.1</name>
</gene>
<evidence type="ECO:0000256" key="11">
    <source>
        <dbReference type="SAM" id="SignalP"/>
    </source>
</evidence>
<dbReference type="PROSITE" id="PS50259">
    <property type="entry name" value="G_PROTEIN_RECEP_F3_4"/>
    <property type="match status" value="1"/>
</dbReference>
<evidence type="ECO:0000256" key="7">
    <source>
        <dbReference type="ARBA" id="ARBA00023180"/>
    </source>
</evidence>
<comment type="subcellular location">
    <subcellularLocation>
        <location evidence="1">Membrane</location>
        <topology evidence="1">Multi-pass membrane protein</topology>
    </subcellularLocation>
</comment>
<proteinExistence type="predicted"/>
<keyword evidence="3 10" id="KW-1133">Transmembrane helix</keyword>
<feature type="signal peptide" evidence="11">
    <location>
        <begin position="1"/>
        <end position="31"/>
    </location>
</feature>
<feature type="domain" description="G-protein coupled receptors family 3 profile" evidence="12">
    <location>
        <begin position="619"/>
        <end position="801"/>
    </location>
</feature>
<dbReference type="Proteomes" id="UP001153069">
    <property type="component" value="Unassembled WGS sequence"/>
</dbReference>
<accession>A0A9N8HPK4</accession>
<keyword evidence="2 10" id="KW-0812">Transmembrane</keyword>
<feature type="compositionally biased region" description="Polar residues" evidence="9">
    <location>
        <begin position="873"/>
        <end position="883"/>
    </location>
</feature>
<evidence type="ECO:0000256" key="6">
    <source>
        <dbReference type="ARBA" id="ARBA00023170"/>
    </source>
</evidence>
<feature type="transmembrane region" description="Helical" evidence="10">
    <location>
        <begin position="777"/>
        <end position="796"/>
    </location>
</feature>
<reference evidence="13" key="1">
    <citation type="submission" date="2020-06" db="EMBL/GenBank/DDBJ databases">
        <authorList>
            <consortium name="Plant Systems Biology data submission"/>
        </authorList>
    </citation>
    <scope>NUCLEOTIDE SEQUENCE</scope>
    <source>
        <strain evidence="13">D6</strain>
    </source>
</reference>
<feature type="chain" id="PRO_5040464598" evidence="11">
    <location>
        <begin position="32"/>
        <end position="933"/>
    </location>
</feature>
<keyword evidence="7" id="KW-0325">Glycoprotein</keyword>
<comment type="caution">
    <text evidence="13">The sequence shown here is derived from an EMBL/GenBank/DDBJ whole genome shotgun (WGS) entry which is preliminary data.</text>
</comment>
<dbReference type="Pfam" id="PF00003">
    <property type="entry name" value="7tm_3"/>
    <property type="match status" value="1"/>
</dbReference>
<evidence type="ECO:0000256" key="2">
    <source>
        <dbReference type="ARBA" id="ARBA00022692"/>
    </source>
</evidence>
<dbReference type="PANTHER" id="PTHR10519:SF20">
    <property type="entry name" value="G-PROTEIN COUPLED RECEPTOR 156-RELATED"/>
    <property type="match status" value="1"/>
</dbReference>
<keyword evidence="5 10" id="KW-0472">Membrane</keyword>
<dbReference type="SUPFAM" id="SSF53822">
    <property type="entry name" value="Periplasmic binding protein-like I"/>
    <property type="match status" value="1"/>
</dbReference>
<keyword evidence="11" id="KW-0732">Signal</keyword>
<evidence type="ECO:0000256" key="5">
    <source>
        <dbReference type="ARBA" id="ARBA00023136"/>
    </source>
</evidence>
<evidence type="ECO:0000256" key="1">
    <source>
        <dbReference type="ARBA" id="ARBA00004141"/>
    </source>
</evidence>
<evidence type="ECO:0000313" key="14">
    <source>
        <dbReference type="Proteomes" id="UP001153069"/>
    </source>
</evidence>